<keyword evidence="3" id="KW-1185">Reference proteome</keyword>
<evidence type="ECO:0000313" key="2">
    <source>
        <dbReference type="EMBL" id="MCU4750843.1"/>
    </source>
</evidence>
<keyword evidence="1" id="KW-1133">Transmembrane helix</keyword>
<protein>
    <submittedName>
        <fullName evidence="2">Uncharacterized protein</fullName>
    </submittedName>
</protein>
<dbReference type="RefSeq" id="WP_342806011.1">
    <property type="nucleotide sequence ID" value="NZ_JAOPJZ010000001.1"/>
</dbReference>
<feature type="transmembrane region" description="Helical" evidence="1">
    <location>
        <begin position="64"/>
        <end position="84"/>
    </location>
</feature>
<sequence>MHSLESVPESVQRSIVFGILLYFTLIVYAEIANEPLAGFAADIVFAFVAITVGVLLFTRASDRLSPLSAGGLCLLVGGIAQLIAVFTGELLLHAVASMAVFVGIGLYILAVWLET</sequence>
<feature type="transmembrane region" description="Helical" evidence="1">
    <location>
        <begin position="12"/>
        <end position="31"/>
    </location>
</feature>
<proteinExistence type="predicted"/>
<feature type="transmembrane region" description="Helical" evidence="1">
    <location>
        <begin position="90"/>
        <end position="113"/>
    </location>
</feature>
<dbReference type="Proteomes" id="UP001321047">
    <property type="component" value="Unassembled WGS sequence"/>
</dbReference>
<evidence type="ECO:0000256" key="1">
    <source>
        <dbReference type="SAM" id="Phobius"/>
    </source>
</evidence>
<accession>A0AAP2Z633</accession>
<feature type="transmembrane region" description="Helical" evidence="1">
    <location>
        <begin position="37"/>
        <end position="57"/>
    </location>
</feature>
<organism evidence="2 3">
    <name type="scientific">Natronosalvus hydrolyticus</name>
    <dbReference type="NCBI Taxonomy" id="2979988"/>
    <lineage>
        <taxon>Archaea</taxon>
        <taxon>Methanobacteriati</taxon>
        <taxon>Methanobacteriota</taxon>
        <taxon>Stenosarchaea group</taxon>
        <taxon>Halobacteria</taxon>
        <taxon>Halobacteriales</taxon>
        <taxon>Natrialbaceae</taxon>
        <taxon>Natronosalvus</taxon>
    </lineage>
</organism>
<evidence type="ECO:0000313" key="3">
    <source>
        <dbReference type="Proteomes" id="UP001321047"/>
    </source>
</evidence>
<dbReference type="EMBL" id="JAOPJZ010000001">
    <property type="protein sequence ID" value="MCU4750843.1"/>
    <property type="molecule type" value="Genomic_DNA"/>
</dbReference>
<gene>
    <name evidence="2" type="ORF">OB919_02410</name>
</gene>
<keyword evidence="1" id="KW-0812">Transmembrane</keyword>
<name>A0AAP2Z633_9EURY</name>
<reference evidence="2 3" key="1">
    <citation type="submission" date="2022-09" db="EMBL/GenBank/DDBJ databases">
        <title>Enrichment on poylsaccharides allowed isolation of novel metabolic and taxonomic groups of Haloarchaea.</title>
        <authorList>
            <person name="Sorokin D.Y."/>
            <person name="Elcheninov A.G."/>
            <person name="Khizhniak T.V."/>
            <person name="Kolganova T.V."/>
            <person name="Kublanov I.V."/>
        </authorList>
    </citation>
    <scope>NUCLEOTIDE SEQUENCE [LARGE SCALE GENOMIC DNA]</scope>
    <source>
        <strain evidence="2 3">AArc-curdl1</strain>
    </source>
</reference>
<comment type="caution">
    <text evidence="2">The sequence shown here is derived from an EMBL/GenBank/DDBJ whole genome shotgun (WGS) entry which is preliminary data.</text>
</comment>
<dbReference type="AlphaFoldDB" id="A0AAP2Z633"/>
<keyword evidence="1" id="KW-0472">Membrane</keyword>